<accession>A0ABD1GYD2</accession>
<dbReference type="EMBL" id="JBEAFC010000007">
    <property type="protein sequence ID" value="KAL1549171.1"/>
    <property type="molecule type" value="Genomic_DNA"/>
</dbReference>
<sequence length="100" mass="11462">MIKLRRSNTKKSGREKEDTSTGAEKKKLHPIQFPVHPNPNSQLSYTNHSNLPCKRGTGEAERKCTVSQSQPQPNQYIIRLLILGTMHRQQPREATTVEQR</sequence>
<feature type="compositionally biased region" description="Polar residues" evidence="1">
    <location>
        <begin position="38"/>
        <end position="50"/>
    </location>
</feature>
<evidence type="ECO:0000313" key="2">
    <source>
        <dbReference type="EMBL" id="KAL1549171.1"/>
    </source>
</evidence>
<feature type="region of interest" description="Disordered" evidence="1">
    <location>
        <begin position="1"/>
        <end position="56"/>
    </location>
</feature>
<feature type="compositionally biased region" description="Basic residues" evidence="1">
    <location>
        <begin position="1"/>
        <end position="11"/>
    </location>
</feature>
<gene>
    <name evidence="2" type="ORF">AAHA92_17305</name>
</gene>
<protein>
    <submittedName>
        <fullName evidence="2">Uncharacterized protein</fullName>
    </submittedName>
</protein>
<name>A0ABD1GYD2_SALDI</name>
<proteinExistence type="predicted"/>
<evidence type="ECO:0000256" key="1">
    <source>
        <dbReference type="SAM" id="MobiDB-lite"/>
    </source>
</evidence>
<keyword evidence="3" id="KW-1185">Reference proteome</keyword>
<reference evidence="2 3" key="1">
    <citation type="submission" date="2024-06" db="EMBL/GenBank/DDBJ databases">
        <title>A chromosome level genome sequence of Diviner's sage (Salvia divinorum).</title>
        <authorList>
            <person name="Ford S.A."/>
            <person name="Ro D.-K."/>
            <person name="Ness R.W."/>
            <person name="Phillips M.A."/>
        </authorList>
    </citation>
    <scope>NUCLEOTIDE SEQUENCE [LARGE SCALE GENOMIC DNA]</scope>
    <source>
        <strain evidence="2">SAF-2024a</strain>
        <tissue evidence="2">Leaf</tissue>
    </source>
</reference>
<dbReference type="Proteomes" id="UP001567538">
    <property type="component" value="Unassembled WGS sequence"/>
</dbReference>
<evidence type="ECO:0000313" key="3">
    <source>
        <dbReference type="Proteomes" id="UP001567538"/>
    </source>
</evidence>
<comment type="caution">
    <text evidence="2">The sequence shown here is derived from an EMBL/GenBank/DDBJ whole genome shotgun (WGS) entry which is preliminary data.</text>
</comment>
<feature type="compositionally biased region" description="Basic and acidic residues" evidence="1">
    <location>
        <begin position="12"/>
        <end position="25"/>
    </location>
</feature>
<dbReference type="AlphaFoldDB" id="A0ABD1GYD2"/>
<organism evidence="2 3">
    <name type="scientific">Salvia divinorum</name>
    <name type="common">Maria pastora</name>
    <name type="synonym">Diviner's sage</name>
    <dbReference type="NCBI Taxonomy" id="28513"/>
    <lineage>
        <taxon>Eukaryota</taxon>
        <taxon>Viridiplantae</taxon>
        <taxon>Streptophyta</taxon>
        <taxon>Embryophyta</taxon>
        <taxon>Tracheophyta</taxon>
        <taxon>Spermatophyta</taxon>
        <taxon>Magnoliopsida</taxon>
        <taxon>eudicotyledons</taxon>
        <taxon>Gunneridae</taxon>
        <taxon>Pentapetalae</taxon>
        <taxon>asterids</taxon>
        <taxon>lamiids</taxon>
        <taxon>Lamiales</taxon>
        <taxon>Lamiaceae</taxon>
        <taxon>Nepetoideae</taxon>
        <taxon>Mentheae</taxon>
        <taxon>Salviinae</taxon>
        <taxon>Salvia</taxon>
        <taxon>Salvia subgen. Calosphace</taxon>
    </lineage>
</organism>